<dbReference type="NCBIfam" id="TIGR00236">
    <property type="entry name" value="wecB"/>
    <property type="match status" value="1"/>
</dbReference>
<dbReference type="Proteomes" id="UP000494245">
    <property type="component" value="Unassembled WGS sequence"/>
</dbReference>
<dbReference type="EMBL" id="BLTE01000001">
    <property type="protein sequence ID" value="GFK92578.1"/>
    <property type="molecule type" value="Genomic_DNA"/>
</dbReference>
<dbReference type="PANTHER" id="PTHR43174:SF2">
    <property type="entry name" value="UDP-N-ACETYLGLUCOSAMINE 2-EPIMERASE"/>
    <property type="match status" value="1"/>
</dbReference>
<evidence type="ECO:0000256" key="3">
    <source>
        <dbReference type="ARBA" id="ARBA00038858"/>
    </source>
</evidence>
<protein>
    <recommendedName>
        <fullName evidence="3">UDP-N-acetylglucosamine 2-epimerase (non-hydrolyzing)</fullName>
        <ecNumber evidence="3">5.1.3.14</ecNumber>
    </recommendedName>
</protein>
<evidence type="ECO:0000256" key="4">
    <source>
        <dbReference type="RuleBase" id="RU003513"/>
    </source>
</evidence>
<sequence>MKKLRIAVALGTRPEVVKLAPVVKVLRSQPETFEVSVLSTGQHRQMLDQALAPFGLEVQTDLRLMRENQTLPDLTALALTAVTGALASLRPDMLLVQGDTTTVLAASLAAFYARVPVGHVEAGLRSHDMANPFPEEANRRLTSVLAELHFAPTPGAGAELLREGVAADRVVITGNTVVDALLELSARPFNPVGTPLEGLPLEGKRVALVTSHRRESFDGGIERICLALAELARAFPDLAVVYPLHLNPNVRRAARSILEGCPGVHLTEPLDYPCIVHLMRRAELILTDSGGIQEEAPTFDTPVLVLRTVTERPEASQRGQAVLVGTDKDLIVATASRLLTDPAARAAMTGKGNPYGDGRAAGRIARAIQGWAGGQTPPLPPELQFVP</sequence>
<evidence type="ECO:0000259" key="5">
    <source>
        <dbReference type="Pfam" id="PF02350"/>
    </source>
</evidence>
<keyword evidence="7" id="KW-1185">Reference proteome</keyword>
<keyword evidence="1 4" id="KW-0413">Isomerase</keyword>
<dbReference type="CDD" id="cd03786">
    <property type="entry name" value="GTB_UDP-GlcNAc_2-Epimerase"/>
    <property type="match status" value="1"/>
</dbReference>
<dbReference type="Gene3D" id="3.40.50.2000">
    <property type="entry name" value="Glycogen Phosphorylase B"/>
    <property type="match status" value="2"/>
</dbReference>
<reference evidence="6 7" key="1">
    <citation type="submission" date="2020-04" db="EMBL/GenBank/DDBJ databases">
        <authorList>
            <consortium name="Desulfovibrio sp. FSS-1 genome sequencing consortium"/>
            <person name="Shimoshige H."/>
            <person name="Kobayashi H."/>
            <person name="Maekawa T."/>
        </authorList>
    </citation>
    <scope>NUCLEOTIDE SEQUENCE [LARGE SCALE GENOMIC DNA]</scope>
    <source>
        <strain evidence="6 7">SIID29052-01</strain>
    </source>
</reference>
<evidence type="ECO:0000313" key="7">
    <source>
        <dbReference type="Proteomes" id="UP000494245"/>
    </source>
</evidence>
<dbReference type="AlphaFoldDB" id="A0A6V8LQF9"/>
<dbReference type="Pfam" id="PF02350">
    <property type="entry name" value="Epimerase_2"/>
    <property type="match status" value="1"/>
</dbReference>
<dbReference type="GO" id="GO:0008761">
    <property type="term" value="F:UDP-N-acetylglucosamine 2-epimerase activity"/>
    <property type="evidence" value="ECO:0007669"/>
    <property type="project" value="UniProtKB-EC"/>
</dbReference>
<proteinExistence type="inferred from homology"/>
<organism evidence="6 7">
    <name type="scientific">Fundidesulfovibrio magnetotacticus</name>
    <dbReference type="NCBI Taxonomy" id="2730080"/>
    <lineage>
        <taxon>Bacteria</taxon>
        <taxon>Pseudomonadati</taxon>
        <taxon>Thermodesulfobacteriota</taxon>
        <taxon>Desulfovibrionia</taxon>
        <taxon>Desulfovibrionales</taxon>
        <taxon>Desulfovibrionaceae</taxon>
        <taxon>Fundidesulfovibrio</taxon>
    </lineage>
</organism>
<evidence type="ECO:0000313" key="6">
    <source>
        <dbReference type="EMBL" id="GFK92578.1"/>
    </source>
</evidence>
<dbReference type="EC" id="5.1.3.14" evidence="3"/>
<name>A0A6V8LQF9_9BACT</name>
<dbReference type="PANTHER" id="PTHR43174">
    <property type="entry name" value="UDP-N-ACETYLGLUCOSAMINE 2-EPIMERASE"/>
    <property type="match status" value="1"/>
</dbReference>
<comment type="caution">
    <text evidence="6">The sequence shown here is derived from an EMBL/GenBank/DDBJ whole genome shotgun (WGS) entry which is preliminary data.</text>
</comment>
<evidence type="ECO:0000256" key="2">
    <source>
        <dbReference type="ARBA" id="ARBA00038209"/>
    </source>
</evidence>
<accession>A0A6V8LQF9</accession>
<dbReference type="InterPro" id="IPR003331">
    <property type="entry name" value="UDP_GlcNAc_Epimerase_2_dom"/>
</dbReference>
<dbReference type="SUPFAM" id="SSF53756">
    <property type="entry name" value="UDP-Glycosyltransferase/glycogen phosphorylase"/>
    <property type="match status" value="1"/>
</dbReference>
<dbReference type="InterPro" id="IPR029767">
    <property type="entry name" value="WecB-like"/>
</dbReference>
<dbReference type="RefSeq" id="WP_173080773.1">
    <property type="nucleotide sequence ID" value="NZ_BLTE01000001.1"/>
</dbReference>
<feature type="domain" description="UDP-N-acetylglucosamine 2-epimerase" evidence="5">
    <location>
        <begin position="31"/>
        <end position="368"/>
    </location>
</feature>
<gene>
    <name evidence="6" type="primary">wecB</name>
    <name evidence="6" type="ORF">NNJEOMEG_00403</name>
</gene>
<comment type="similarity">
    <text evidence="2 4">Belongs to the UDP-N-acetylglucosamine 2-epimerase family.</text>
</comment>
<reference evidence="6 7" key="2">
    <citation type="submission" date="2020-05" db="EMBL/GenBank/DDBJ databases">
        <title>Draft genome sequence of Desulfovibrio sp. strainFSS-1.</title>
        <authorList>
            <person name="Shimoshige H."/>
            <person name="Kobayashi H."/>
            <person name="Maekawa T."/>
        </authorList>
    </citation>
    <scope>NUCLEOTIDE SEQUENCE [LARGE SCALE GENOMIC DNA]</scope>
    <source>
        <strain evidence="6 7">SIID29052-01</strain>
    </source>
</reference>
<evidence type="ECO:0000256" key="1">
    <source>
        <dbReference type="ARBA" id="ARBA00023235"/>
    </source>
</evidence>